<evidence type="ECO:0000256" key="1">
    <source>
        <dbReference type="ARBA" id="ARBA00004496"/>
    </source>
</evidence>
<keyword evidence="4" id="KW-0963">Cytoplasm</keyword>
<reference evidence="15 16" key="1">
    <citation type="submission" date="2021-02" db="EMBL/GenBank/DDBJ databases">
        <title>Leishmania (Mundinia) enrietti genome sequencing and assembly.</title>
        <authorList>
            <person name="Almutairi H."/>
            <person name="Gatherer D."/>
        </authorList>
    </citation>
    <scope>NUCLEOTIDE SEQUENCE [LARGE SCALE GENOMIC DNA]</scope>
    <source>
        <strain evidence="15">CUR178</strain>
    </source>
</reference>
<sequence>MAEQKIGFLGCGSMAECIMAGLLKAKAFTPENTFICNRTATTNERLVSVYQVNSVAAAELAERCDIIILGVKPYGVVPVLENIKAKITPSKLVISMAAGVPIATIENHCPPKTKVIRVMPNIPSFVGEGVTSVSSNSAVVPDDEALVVKLFSAVGKAHVVAESAIHGVIGVAGSSPAYVFMFMEALSDGAVRGGIPRAQSYEMAAQAVLGAARMMQESGKTPGALKDMVCSPGGTTIEAVRFLEKGGMRSAVIEAVIHCMEKSKELERLYSE</sequence>
<dbReference type="InterPro" id="IPR036291">
    <property type="entry name" value="NAD(P)-bd_dom_sf"/>
</dbReference>
<dbReference type="InterPro" id="IPR008927">
    <property type="entry name" value="6-PGluconate_DH-like_C_sf"/>
</dbReference>
<dbReference type="FunFam" id="3.40.50.720:FF:000190">
    <property type="entry name" value="Pyrroline-5-carboxylate reductase"/>
    <property type="match status" value="1"/>
</dbReference>
<proteinExistence type="inferred from homology"/>
<dbReference type="Gene3D" id="1.10.3730.10">
    <property type="entry name" value="ProC C-terminal domain-like"/>
    <property type="match status" value="1"/>
</dbReference>
<keyword evidence="7 11" id="KW-0521">NADP</keyword>
<dbReference type="GeneID" id="94175023"/>
<comment type="subcellular location">
    <subcellularLocation>
        <location evidence="1">Cytoplasm</location>
    </subcellularLocation>
</comment>
<feature type="domain" description="Pyrroline-5-carboxylate reductase catalytic N-terminal" evidence="13">
    <location>
        <begin position="5"/>
        <end position="99"/>
    </location>
</feature>
<evidence type="ECO:0000256" key="6">
    <source>
        <dbReference type="ARBA" id="ARBA00022650"/>
    </source>
</evidence>
<dbReference type="Pfam" id="PF03807">
    <property type="entry name" value="F420_oxidored"/>
    <property type="match status" value="1"/>
</dbReference>
<dbReference type="InterPro" id="IPR029036">
    <property type="entry name" value="P5CR_dimer"/>
</dbReference>
<keyword evidence="16" id="KW-1185">Reference proteome</keyword>
<comment type="catalytic activity">
    <reaction evidence="9">
        <text>L-proline + NAD(+) = (S)-1-pyrroline-5-carboxylate + NADH + 2 H(+)</text>
        <dbReference type="Rhea" id="RHEA:14105"/>
        <dbReference type="ChEBI" id="CHEBI:15378"/>
        <dbReference type="ChEBI" id="CHEBI:17388"/>
        <dbReference type="ChEBI" id="CHEBI:57540"/>
        <dbReference type="ChEBI" id="CHEBI:57945"/>
        <dbReference type="ChEBI" id="CHEBI:60039"/>
        <dbReference type="EC" id="1.5.1.2"/>
    </reaction>
</comment>
<keyword evidence="5 12" id="KW-0028">Amino-acid biosynthesis</keyword>
<evidence type="ECO:0000256" key="2">
    <source>
        <dbReference type="ARBA" id="ARBA00005525"/>
    </source>
</evidence>
<dbReference type="UniPathway" id="UPA00098">
    <property type="reaction ID" value="UER00361"/>
</dbReference>
<evidence type="ECO:0000256" key="4">
    <source>
        <dbReference type="ARBA" id="ARBA00022490"/>
    </source>
</evidence>
<dbReference type="PANTHER" id="PTHR11645:SF0">
    <property type="entry name" value="PYRROLINE-5-CARBOXYLATE REDUCTASE 3"/>
    <property type="match status" value="1"/>
</dbReference>
<evidence type="ECO:0000259" key="13">
    <source>
        <dbReference type="Pfam" id="PF03807"/>
    </source>
</evidence>
<comment type="pathway">
    <text evidence="12">Amino-acid biosynthesis; L-proline biosynthesis; L-proline from L-glutamate 5-semialdehyde: step 1/1.</text>
</comment>
<evidence type="ECO:0000256" key="5">
    <source>
        <dbReference type="ARBA" id="ARBA00022605"/>
    </source>
</evidence>
<evidence type="ECO:0000313" key="16">
    <source>
        <dbReference type="Proteomes" id="UP000674179"/>
    </source>
</evidence>
<feature type="domain" description="Pyrroline-5-carboxylate reductase dimerisation" evidence="14">
    <location>
        <begin position="162"/>
        <end position="266"/>
    </location>
</feature>
<dbReference type="Proteomes" id="UP000674179">
    <property type="component" value="Chromosome 13"/>
</dbReference>
<evidence type="ECO:0000256" key="11">
    <source>
        <dbReference type="PIRSR" id="PIRSR000193-1"/>
    </source>
</evidence>
<dbReference type="InterPro" id="IPR053790">
    <property type="entry name" value="P5CR-like_CS"/>
</dbReference>
<evidence type="ECO:0000256" key="8">
    <source>
        <dbReference type="ARBA" id="ARBA00023002"/>
    </source>
</evidence>
<dbReference type="AlphaFoldDB" id="A0A836HG72"/>
<evidence type="ECO:0000313" key="15">
    <source>
        <dbReference type="EMBL" id="KAG5483555.1"/>
    </source>
</evidence>
<name>A0A836HG72_LEIEN</name>
<dbReference type="EC" id="1.5.1.2" evidence="12"/>
<dbReference type="InterPro" id="IPR028939">
    <property type="entry name" value="P5C_Rdtase_cat_N"/>
</dbReference>
<organism evidence="15 16">
    <name type="scientific">Leishmania enriettii</name>
    <dbReference type="NCBI Taxonomy" id="5663"/>
    <lineage>
        <taxon>Eukaryota</taxon>
        <taxon>Discoba</taxon>
        <taxon>Euglenozoa</taxon>
        <taxon>Kinetoplastea</taxon>
        <taxon>Metakinetoplastina</taxon>
        <taxon>Trypanosomatida</taxon>
        <taxon>Trypanosomatidae</taxon>
        <taxon>Leishmaniinae</taxon>
        <taxon>Leishmania</taxon>
    </lineage>
</organism>
<dbReference type="InterPro" id="IPR000304">
    <property type="entry name" value="Pyrroline-COOH_reductase"/>
</dbReference>
<evidence type="ECO:0000259" key="14">
    <source>
        <dbReference type="Pfam" id="PF14748"/>
    </source>
</evidence>
<dbReference type="GO" id="GO:0005737">
    <property type="term" value="C:cytoplasm"/>
    <property type="evidence" value="ECO:0007669"/>
    <property type="project" value="UniProtKB-SubCell"/>
</dbReference>
<dbReference type="Pfam" id="PF14748">
    <property type="entry name" value="P5CR_dimer"/>
    <property type="match status" value="1"/>
</dbReference>
<dbReference type="RefSeq" id="XP_067694772.1">
    <property type="nucleotide sequence ID" value="XM_067839513.1"/>
</dbReference>
<dbReference type="EMBL" id="JAFHKP010000013">
    <property type="protein sequence ID" value="KAG5483555.1"/>
    <property type="molecule type" value="Genomic_DNA"/>
</dbReference>
<dbReference type="PROSITE" id="PS00521">
    <property type="entry name" value="P5CR"/>
    <property type="match status" value="1"/>
</dbReference>
<evidence type="ECO:0000256" key="10">
    <source>
        <dbReference type="ARBA" id="ARBA00052690"/>
    </source>
</evidence>
<dbReference type="SUPFAM" id="SSF48179">
    <property type="entry name" value="6-phosphogluconate dehydrogenase C-terminal domain-like"/>
    <property type="match status" value="1"/>
</dbReference>
<feature type="binding site" evidence="11">
    <location>
        <begin position="9"/>
        <end position="14"/>
    </location>
    <ligand>
        <name>NADP(+)</name>
        <dbReference type="ChEBI" id="CHEBI:58349"/>
    </ligand>
</feature>
<dbReference type="OrthoDB" id="10263291at2759"/>
<evidence type="ECO:0000256" key="9">
    <source>
        <dbReference type="ARBA" id="ARBA00050547"/>
    </source>
</evidence>
<dbReference type="Gene3D" id="3.40.50.720">
    <property type="entry name" value="NAD(P)-binding Rossmann-like Domain"/>
    <property type="match status" value="1"/>
</dbReference>
<evidence type="ECO:0000256" key="12">
    <source>
        <dbReference type="RuleBase" id="RU003903"/>
    </source>
</evidence>
<dbReference type="FunFam" id="1.10.3730.10:FF:000001">
    <property type="entry name" value="Pyrroline-5-carboxylate reductase"/>
    <property type="match status" value="1"/>
</dbReference>
<dbReference type="PIRSF" id="PIRSF000193">
    <property type="entry name" value="Pyrrol-5-carb_rd"/>
    <property type="match status" value="1"/>
</dbReference>
<gene>
    <name evidence="15" type="ORF">CUR178_07877</name>
</gene>
<comment type="caution">
    <text evidence="15">The sequence shown here is derived from an EMBL/GenBank/DDBJ whole genome shotgun (WGS) entry which is preliminary data.</text>
</comment>
<comment type="similarity">
    <text evidence="2 12">Belongs to the pyrroline-5-carboxylate reductase family.</text>
</comment>
<protein>
    <recommendedName>
        <fullName evidence="3 12">Pyrroline-5-carboxylate reductase</fullName>
        <ecNumber evidence="12">1.5.1.2</ecNumber>
    </recommendedName>
</protein>
<dbReference type="KEGG" id="lenr:94175023"/>
<dbReference type="GO" id="GO:0055129">
    <property type="term" value="P:L-proline biosynthetic process"/>
    <property type="evidence" value="ECO:0007669"/>
    <property type="project" value="UniProtKB-UniPathway"/>
</dbReference>
<dbReference type="GO" id="GO:0004735">
    <property type="term" value="F:pyrroline-5-carboxylate reductase activity"/>
    <property type="evidence" value="ECO:0007669"/>
    <property type="project" value="UniProtKB-EC"/>
</dbReference>
<accession>A0A836HG72</accession>
<dbReference type="HAMAP" id="MF_01925">
    <property type="entry name" value="P5C_reductase"/>
    <property type="match status" value="1"/>
</dbReference>
<dbReference type="SUPFAM" id="SSF51735">
    <property type="entry name" value="NAD(P)-binding Rossmann-fold domains"/>
    <property type="match status" value="1"/>
</dbReference>
<evidence type="ECO:0000256" key="3">
    <source>
        <dbReference type="ARBA" id="ARBA00021413"/>
    </source>
</evidence>
<keyword evidence="8 12" id="KW-0560">Oxidoreductase</keyword>
<evidence type="ECO:0000256" key="7">
    <source>
        <dbReference type="ARBA" id="ARBA00022857"/>
    </source>
</evidence>
<comment type="catalytic activity">
    <reaction evidence="10 12">
        <text>L-proline + NADP(+) = (S)-1-pyrroline-5-carboxylate + NADPH + 2 H(+)</text>
        <dbReference type="Rhea" id="RHEA:14109"/>
        <dbReference type="ChEBI" id="CHEBI:15378"/>
        <dbReference type="ChEBI" id="CHEBI:17388"/>
        <dbReference type="ChEBI" id="CHEBI:57783"/>
        <dbReference type="ChEBI" id="CHEBI:58349"/>
        <dbReference type="ChEBI" id="CHEBI:60039"/>
        <dbReference type="EC" id="1.5.1.2"/>
    </reaction>
</comment>
<dbReference type="PANTHER" id="PTHR11645">
    <property type="entry name" value="PYRROLINE-5-CARBOXYLATE REDUCTASE"/>
    <property type="match status" value="1"/>
</dbReference>
<keyword evidence="6 12" id="KW-0641">Proline biosynthesis</keyword>
<dbReference type="NCBIfam" id="TIGR00112">
    <property type="entry name" value="proC"/>
    <property type="match status" value="1"/>
</dbReference>